<evidence type="ECO:0000313" key="3">
    <source>
        <dbReference type="Proteomes" id="UP000598146"/>
    </source>
</evidence>
<evidence type="ECO:0000313" key="2">
    <source>
        <dbReference type="EMBL" id="MBG0562907.1"/>
    </source>
</evidence>
<feature type="transmembrane region" description="Helical" evidence="1">
    <location>
        <begin position="26"/>
        <end position="49"/>
    </location>
</feature>
<protein>
    <submittedName>
        <fullName evidence="2">Uncharacterized protein</fullName>
    </submittedName>
</protein>
<feature type="transmembrane region" description="Helical" evidence="1">
    <location>
        <begin position="77"/>
        <end position="101"/>
    </location>
</feature>
<reference evidence="2" key="1">
    <citation type="submission" date="2020-11" db="EMBL/GenBank/DDBJ databases">
        <title>Isolation and identification of active actinomycetes.</title>
        <authorList>
            <person name="Sun X."/>
        </authorList>
    </citation>
    <scope>NUCLEOTIDE SEQUENCE</scope>
    <source>
        <strain evidence="2">NEAU-A11</strain>
    </source>
</reference>
<dbReference type="AlphaFoldDB" id="A0A931C7P6"/>
<name>A0A931C7P6_9ACTN</name>
<keyword evidence="1" id="KW-0812">Transmembrane</keyword>
<proteinExistence type="predicted"/>
<keyword evidence="3" id="KW-1185">Reference proteome</keyword>
<sequence>MPDWPAEDAPAARPDWRERLALGTDLALIGFLVTVAALPVLTAPAALAAGSAAVRHRYTTGGLPPVRPLLRLYRRTILPGLPVLLVAMALLVDLVAISRGWVPGGPVLFTATAAVAAFLGGFATLAVVAIGRDPSRPLRDAAGWAWQSATARPWTALAPALAGVLAFFLALTVPATIPLVVGFHLFAAHVISDRLAG</sequence>
<evidence type="ECO:0000256" key="1">
    <source>
        <dbReference type="SAM" id="Phobius"/>
    </source>
</evidence>
<dbReference type="Proteomes" id="UP000598146">
    <property type="component" value="Unassembled WGS sequence"/>
</dbReference>
<dbReference type="EMBL" id="JADQTO010000006">
    <property type="protein sequence ID" value="MBG0562907.1"/>
    <property type="molecule type" value="Genomic_DNA"/>
</dbReference>
<organism evidence="2 3">
    <name type="scientific">Actinoplanes aureus</name>
    <dbReference type="NCBI Taxonomy" id="2792083"/>
    <lineage>
        <taxon>Bacteria</taxon>
        <taxon>Bacillati</taxon>
        <taxon>Actinomycetota</taxon>
        <taxon>Actinomycetes</taxon>
        <taxon>Micromonosporales</taxon>
        <taxon>Micromonosporaceae</taxon>
        <taxon>Actinoplanes</taxon>
    </lineage>
</organism>
<comment type="caution">
    <text evidence="2">The sequence shown here is derived from an EMBL/GenBank/DDBJ whole genome shotgun (WGS) entry which is preliminary data.</text>
</comment>
<keyword evidence="1" id="KW-1133">Transmembrane helix</keyword>
<keyword evidence="1" id="KW-0472">Membrane</keyword>
<feature type="transmembrane region" description="Helical" evidence="1">
    <location>
        <begin position="107"/>
        <end position="130"/>
    </location>
</feature>
<gene>
    <name evidence="2" type="ORF">I4J89_15740</name>
</gene>
<accession>A0A931C7P6</accession>